<sequence length="348" mass="40941">MTNIFIDTQVFVHRNFNYKNDLFQRLIHAAQDGLITIYLTDIVIKEIESKIHEHVYEKTKNSLPKFVKDSKVLKNIEDYSTLFDIEKRLDNIYEELIRQFNQFLNDANVGVISVDDVSPAYIFEMYFNGIPPFSRKKRDEFPDAFSLVALETWFEQQEEKISIISDDKDLKNFCEESQILIYEPSLESFFDSLTKNKTYKHDFIVSVYDSNLNEIGSSVVSDLEEHWFMLIGEDGEVEKVKMLSIDLDEDPYILEIEEDEEQSATLAFNASVHLEANISYIDYSSSYYDKEEGKYFYTEYVDRVIDDVVEVPVLIKIKFEHYNKEEMDIMSISLNEGEPIQISLHEEY</sequence>
<evidence type="ECO:0000313" key="3">
    <source>
        <dbReference type="Proteomes" id="UP000006607"/>
    </source>
</evidence>
<dbReference type="RefSeq" id="WP_000181736.1">
    <property type="nucleotide sequence ID" value="NZ_JH792026.1"/>
</dbReference>
<feature type="domain" description="DUF4935" evidence="1">
    <location>
        <begin position="4"/>
        <end position="169"/>
    </location>
</feature>
<name>A0A9W5K2A4_BACC8</name>
<dbReference type="Pfam" id="PF16289">
    <property type="entry name" value="PIN_12"/>
    <property type="match status" value="1"/>
</dbReference>
<gene>
    <name evidence="2" type="ORF">IIA_05621</name>
</gene>
<comment type="caution">
    <text evidence="2">The sequence shown here is derived from an EMBL/GenBank/DDBJ whole genome shotgun (WGS) entry which is preliminary data.</text>
</comment>
<reference evidence="2" key="1">
    <citation type="submission" date="2012-04" db="EMBL/GenBank/DDBJ databases">
        <title>The Genome Sequence of Bacillus cereus VD014.</title>
        <authorList>
            <consortium name="The Broad Institute Genome Sequencing Platform"/>
            <consortium name="The Broad Institute Genome Sequencing Center for Infectious Disease"/>
            <person name="Feldgarden M."/>
            <person name="Van der Auwera G.A."/>
            <person name="Mahillon J."/>
            <person name="Duprez V."/>
            <person name="Timmery S."/>
            <person name="Mattelet C."/>
            <person name="Dierick K."/>
            <person name="Sun M."/>
            <person name="Yu Z."/>
            <person name="Zhu L."/>
            <person name="Hu X."/>
            <person name="Shank E.B."/>
            <person name="Swiecicka I."/>
            <person name="Hansen B.M."/>
            <person name="Andrup L."/>
            <person name="Young S.K."/>
            <person name="Zeng Q."/>
            <person name="Gargeya S."/>
            <person name="Fitzgerald M."/>
            <person name="Haas B."/>
            <person name="Abouelleil A."/>
            <person name="Alvarado L."/>
            <person name="Arachchi H.M."/>
            <person name="Berlin A."/>
            <person name="Chapman S.B."/>
            <person name="Goldberg J."/>
            <person name="Griggs A."/>
            <person name="Gujja S."/>
            <person name="Hansen M."/>
            <person name="Howarth C."/>
            <person name="Imamovic A."/>
            <person name="Larimer J."/>
            <person name="McCowen C."/>
            <person name="Montmayeur A."/>
            <person name="Murphy C."/>
            <person name="Neiman D."/>
            <person name="Pearson M."/>
            <person name="Priest M."/>
            <person name="Roberts A."/>
            <person name="Saif S."/>
            <person name="Shea T."/>
            <person name="Sisk P."/>
            <person name="Sykes S."/>
            <person name="Wortman J."/>
            <person name="Nusbaum C."/>
            <person name="Birren B."/>
        </authorList>
    </citation>
    <scope>NUCLEOTIDE SEQUENCE</scope>
    <source>
        <strain evidence="2">VD014</strain>
    </source>
</reference>
<proteinExistence type="predicted"/>
<dbReference type="EMBL" id="AHER01000061">
    <property type="protein sequence ID" value="EJR12428.1"/>
    <property type="molecule type" value="Genomic_DNA"/>
</dbReference>
<accession>A0A9W5K2A4</accession>
<protein>
    <recommendedName>
        <fullName evidence="1">DUF4935 domain-containing protein</fullName>
    </recommendedName>
</protein>
<dbReference type="Proteomes" id="UP000006607">
    <property type="component" value="Unassembled WGS sequence"/>
</dbReference>
<evidence type="ECO:0000313" key="2">
    <source>
        <dbReference type="EMBL" id="EJR12428.1"/>
    </source>
</evidence>
<evidence type="ECO:0000259" key="1">
    <source>
        <dbReference type="Pfam" id="PF16289"/>
    </source>
</evidence>
<organism evidence="2 3">
    <name type="scientific">Bacillus cereus (strain VD014)</name>
    <dbReference type="NCBI Taxonomy" id="1053223"/>
    <lineage>
        <taxon>Bacteria</taxon>
        <taxon>Bacillati</taxon>
        <taxon>Bacillota</taxon>
        <taxon>Bacilli</taxon>
        <taxon>Bacillales</taxon>
        <taxon>Bacillaceae</taxon>
        <taxon>Bacillus</taxon>
        <taxon>Bacillus cereus group</taxon>
    </lineage>
</organism>
<dbReference type="AlphaFoldDB" id="A0A9W5K2A4"/>
<dbReference type="InterPro" id="IPR032557">
    <property type="entry name" value="DUF4935"/>
</dbReference>